<protein>
    <submittedName>
        <fullName evidence="1">Uncharacterized protein</fullName>
    </submittedName>
</protein>
<keyword evidence="2" id="KW-1185">Reference proteome</keyword>
<accession>A0A7H9AMB2</accession>
<proteinExistence type="predicted"/>
<organism evidence="1 2">
    <name type="scientific">Costertonia aggregata</name>
    <dbReference type="NCBI Taxonomy" id="343403"/>
    <lineage>
        <taxon>Bacteria</taxon>
        <taxon>Pseudomonadati</taxon>
        <taxon>Bacteroidota</taxon>
        <taxon>Flavobacteriia</taxon>
        <taxon>Flavobacteriales</taxon>
        <taxon>Flavobacteriaceae</taxon>
        <taxon>Costertonia</taxon>
    </lineage>
</organism>
<reference evidence="1 2" key="1">
    <citation type="journal article" date="2006" name="Int. J. Syst. Evol. Microbiol.">
        <title>Costertonia aggregata gen. nov., sp. nov., a mesophilic marine bacterium of the family Flavobacteriaceae, isolated from a mature biofilm.</title>
        <authorList>
            <person name="Kwon K.K."/>
            <person name="Lee Y.K."/>
            <person name="Lee H.K."/>
        </authorList>
    </citation>
    <scope>NUCLEOTIDE SEQUENCE [LARGE SCALE GENOMIC DNA]</scope>
    <source>
        <strain evidence="1 2">KCCM 42265</strain>
    </source>
</reference>
<name>A0A7H9AMB2_9FLAO</name>
<dbReference type="EMBL" id="CP058595">
    <property type="protein sequence ID" value="QLG44581.1"/>
    <property type="molecule type" value="Genomic_DNA"/>
</dbReference>
<gene>
    <name evidence="1" type="ORF">HYG79_04205</name>
</gene>
<evidence type="ECO:0000313" key="1">
    <source>
        <dbReference type="EMBL" id="QLG44581.1"/>
    </source>
</evidence>
<sequence length="68" mass="7823">MLENIANTVINRRFSIALISYCFFFHFSTAQKTTAEITFNDENVQKEFAKIVGEKSNSKNIQMAKQTN</sequence>
<dbReference type="RefSeq" id="WP_179240915.1">
    <property type="nucleotide sequence ID" value="NZ_CP058595.1"/>
</dbReference>
<evidence type="ECO:0000313" key="2">
    <source>
        <dbReference type="Proteomes" id="UP000509302"/>
    </source>
</evidence>
<dbReference type="AlphaFoldDB" id="A0A7H9AMB2"/>
<dbReference type="KEGG" id="cagg:HYG79_04205"/>
<dbReference type="Proteomes" id="UP000509302">
    <property type="component" value="Chromosome"/>
</dbReference>